<feature type="transmembrane region" description="Helical" evidence="2">
    <location>
        <begin position="82"/>
        <end position="102"/>
    </location>
</feature>
<dbReference type="PANTHER" id="PTHR10579">
    <property type="entry name" value="CALCIUM-ACTIVATED CHLORIDE CHANNEL REGULATOR"/>
    <property type="match status" value="1"/>
</dbReference>
<organism evidence="4 5">
    <name type="scientific">Paenibacillus paeoniae</name>
    <dbReference type="NCBI Taxonomy" id="2292705"/>
    <lineage>
        <taxon>Bacteria</taxon>
        <taxon>Bacillati</taxon>
        <taxon>Bacillota</taxon>
        <taxon>Bacilli</taxon>
        <taxon>Bacillales</taxon>
        <taxon>Paenibacillaceae</taxon>
        <taxon>Paenibacillus</taxon>
    </lineage>
</organism>
<sequence length="419" mass="45024">MQRKINMLLLLFSLIGAAVGFAIGEIVLRVLPETWPSYVVIGLYFGILALSVGLFCLIAELMSPSLNGHSWRQRYTDLSWKLLVPATLVLLFAVGGALQFVYGLEFGGTKKIRDIVLVIDNSGSMKETDPNNDRYKAAKGLIAEMDKDKRVAIVSFANTAELIQPMVNVGANSQKTAVYDVIDGIEPTEDGTNFHSALTEALRVIQADRGTMVIFMSDGFSDSNITEQMDQLKSKGIALHTVGLKIGYDQGTLLLRDMAESTGGTYYDVEQSDGLSTAFRSIYLTIDNRSLLSINPNASEEPTIYKGIRLLSLVLIGLALGIALGIMFDNRFLALSFGAGGVVGGLAAGLILNAGLSGEGFTDGLFRLLALLALAAVIALFTLVIPIGEKTNARRGRDRAAANPREGSGRSRNSRSSGF</sequence>
<reference evidence="4 5" key="1">
    <citation type="submission" date="2018-08" db="EMBL/GenBank/DDBJ databases">
        <title>Paenibacillus sp. M4BSY-1, whole genome shotgun sequence.</title>
        <authorList>
            <person name="Tuo L."/>
        </authorList>
    </citation>
    <scope>NUCLEOTIDE SEQUENCE [LARGE SCALE GENOMIC DNA]</scope>
    <source>
        <strain evidence="4 5">M4BSY-1</strain>
    </source>
</reference>
<accession>A0A371PN73</accession>
<dbReference type="Gene3D" id="3.40.50.410">
    <property type="entry name" value="von Willebrand factor, type A domain"/>
    <property type="match status" value="1"/>
</dbReference>
<feature type="transmembrane region" description="Helical" evidence="2">
    <location>
        <begin position="364"/>
        <end position="387"/>
    </location>
</feature>
<protein>
    <submittedName>
        <fullName evidence="4">VWA domain-containing protein</fullName>
    </submittedName>
</protein>
<feature type="transmembrane region" description="Helical" evidence="2">
    <location>
        <begin position="333"/>
        <end position="352"/>
    </location>
</feature>
<proteinExistence type="predicted"/>
<feature type="region of interest" description="Disordered" evidence="1">
    <location>
        <begin position="395"/>
        <end position="419"/>
    </location>
</feature>
<keyword evidence="2" id="KW-1133">Transmembrane helix</keyword>
<evidence type="ECO:0000259" key="3">
    <source>
        <dbReference type="PROSITE" id="PS50234"/>
    </source>
</evidence>
<evidence type="ECO:0000313" key="5">
    <source>
        <dbReference type="Proteomes" id="UP000261905"/>
    </source>
</evidence>
<dbReference type="SMART" id="SM00327">
    <property type="entry name" value="VWA"/>
    <property type="match status" value="1"/>
</dbReference>
<feature type="transmembrane region" description="Helical" evidence="2">
    <location>
        <begin position="40"/>
        <end position="61"/>
    </location>
</feature>
<dbReference type="Proteomes" id="UP000261905">
    <property type="component" value="Unassembled WGS sequence"/>
</dbReference>
<keyword evidence="2" id="KW-0812">Transmembrane</keyword>
<dbReference type="RefSeq" id="WP_116045354.1">
    <property type="nucleotide sequence ID" value="NZ_QUBQ01000001.1"/>
</dbReference>
<dbReference type="InterPro" id="IPR036465">
    <property type="entry name" value="vWFA_dom_sf"/>
</dbReference>
<dbReference type="AlphaFoldDB" id="A0A371PN73"/>
<gene>
    <name evidence="4" type="ORF">DX130_11685</name>
</gene>
<dbReference type="PROSITE" id="PS50234">
    <property type="entry name" value="VWFA"/>
    <property type="match status" value="1"/>
</dbReference>
<feature type="domain" description="VWFA" evidence="3">
    <location>
        <begin position="114"/>
        <end position="282"/>
    </location>
</feature>
<dbReference type="OrthoDB" id="6206554at2"/>
<name>A0A371PN73_9BACL</name>
<dbReference type="PANTHER" id="PTHR10579:SF43">
    <property type="entry name" value="ZINC FINGER (C3HC4-TYPE RING FINGER) FAMILY PROTEIN"/>
    <property type="match status" value="1"/>
</dbReference>
<dbReference type="CDD" id="cd00198">
    <property type="entry name" value="vWFA"/>
    <property type="match status" value="1"/>
</dbReference>
<dbReference type="Pfam" id="PF00092">
    <property type="entry name" value="VWA"/>
    <property type="match status" value="1"/>
</dbReference>
<dbReference type="EMBL" id="QUBQ01000001">
    <property type="protein sequence ID" value="REK77621.1"/>
    <property type="molecule type" value="Genomic_DNA"/>
</dbReference>
<dbReference type="SUPFAM" id="SSF53300">
    <property type="entry name" value="vWA-like"/>
    <property type="match status" value="1"/>
</dbReference>
<dbReference type="InterPro" id="IPR051266">
    <property type="entry name" value="CLCR"/>
</dbReference>
<comment type="caution">
    <text evidence="4">The sequence shown here is derived from an EMBL/GenBank/DDBJ whole genome shotgun (WGS) entry which is preliminary data.</text>
</comment>
<feature type="transmembrane region" description="Helical" evidence="2">
    <location>
        <begin position="307"/>
        <end position="326"/>
    </location>
</feature>
<keyword evidence="2" id="KW-0472">Membrane</keyword>
<evidence type="ECO:0000256" key="2">
    <source>
        <dbReference type="SAM" id="Phobius"/>
    </source>
</evidence>
<keyword evidence="5" id="KW-1185">Reference proteome</keyword>
<evidence type="ECO:0000256" key="1">
    <source>
        <dbReference type="SAM" id="MobiDB-lite"/>
    </source>
</evidence>
<evidence type="ECO:0000313" key="4">
    <source>
        <dbReference type="EMBL" id="REK77621.1"/>
    </source>
</evidence>
<feature type="compositionally biased region" description="Low complexity" evidence="1">
    <location>
        <begin position="410"/>
        <end position="419"/>
    </location>
</feature>
<dbReference type="InterPro" id="IPR002035">
    <property type="entry name" value="VWF_A"/>
</dbReference>